<accession>A0AAU8RWR3</accession>
<dbReference type="PANTHER" id="PTHR21180">
    <property type="entry name" value="ENDONUCLEASE/EXONUCLEASE/PHOSPHATASE FAMILY DOMAIN-CONTAINING PROTEIN 1"/>
    <property type="match status" value="1"/>
</dbReference>
<reference evidence="2 3" key="1">
    <citation type="journal article" date="2014" name="Environ. Microbiol.">
        <title>Contrasting genomic patterns and infection strategies of two co-existing Bacteroidetes podovirus genera.</title>
        <authorList>
            <person name="Holmfeldt K."/>
            <person name="Howard-Varona C."/>
            <person name="Solonenko N."/>
            <person name="Sullivan M.B."/>
        </authorList>
    </citation>
    <scope>NUCLEOTIDE SEQUENCE [LARGE SCALE GENOMIC DNA]</scope>
    <source>
        <strain evidence="2 3">18</strain>
    </source>
</reference>
<dbReference type="AlphaFoldDB" id="A0AAU8RWR3"/>
<keyword evidence="1" id="KW-1133">Transmembrane helix</keyword>
<evidence type="ECO:0000313" key="3">
    <source>
        <dbReference type="Proteomes" id="UP000030786"/>
    </source>
</evidence>
<keyword evidence="1" id="KW-0812">Transmembrane</keyword>
<proteinExistence type="predicted"/>
<dbReference type="RefSeq" id="WP_029446960.1">
    <property type="nucleotide sequence ID" value="NZ_CP009976.1"/>
</dbReference>
<dbReference type="EMBL" id="CP009976">
    <property type="protein sequence ID" value="AIZ41730.1"/>
    <property type="molecule type" value="Genomic_DNA"/>
</dbReference>
<dbReference type="PANTHER" id="PTHR21180:SF32">
    <property type="entry name" value="ENDONUCLEASE_EXONUCLEASE_PHOSPHATASE FAMILY DOMAIN-CONTAINING PROTEIN 1"/>
    <property type="match status" value="1"/>
</dbReference>
<dbReference type="Proteomes" id="UP000030786">
    <property type="component" value="Chromosome"/>
</dbReference>
<dbReference type="Gene3D" id="1.10.150.280">
    <property type="entry name" value="AF1531-like domain"/>
    <property type="match status" value="2"/>
</dbReference>
<dbReference type="GeneID" id="78060901"/>
<evidence type="ECO:0000313" key="2">
    <source>
        <dbReference type="EMBL" id="AIZ41730.1"/>
    </source>
</evidence>
<keyword evidence="1" id="KW-0472">Membrane</keyword>
<organism evidence="2 3">
    <name type="scientific">Cellulophaga baltica 18</name>
    <dbReference type="NCBI Taxonomy" id="1348584"/>
    <lineage>
        <taxon>Bacteria</taxon>
        <taxon>Pseudomonadati</taxon>
        <taxon>Bacteroidota</taxon>
        <taxon>Flavobacteriia</taxon>
        <taxon>Flavobacteriales</taxon>
        <taxon>Flavobacteriaceae</taxon>
        <taxon>Cellulophaga</taxon>
    </lineage>
</organism>
<dbReference type="Pfam" id="PF12836">
    <property type="entry name" value="HHH_3"/>
    <property type="match status" value="2"/>
</dbReference>
<dbReference type="KEGG" id="cbat:M666_09135"/>
<dbReference type="InterPro" id="IPR010994">
    <property type="entry name" value="RuvA_2-like"/>
</dbReference>
<protein>
    <recommendedName>
        <fullName evidence="4">Competence protein ComEA</fullName>
    </recommendedName>
</protein>
<name>A0AAU8RWR3_9FLAO</name>
<evidence type="ECO:0008006" key="4">
    <source>
        <dbReference type="Google" id="ProtNLM"/>
    </source>
</evidence>
<evidence type="ECO:0000256" key="1">
    <source>
        <dbReference type="SAM" id="Phobius"/>
    </source>
</evidence>
<feature type="transmembrane region" description="Helical" evidence="1">
    <location>
        <begin position="16"/>
        <end position="35"/>
    </location>
</feature>
<dbReference type="InterPro" id="IPR051675">
    <property type="entry name" value="Endo/Exo/Phosphatase_dom_1"/>
</dbReference>
<dbReference type="SUPFAM" id="SSF47781">
    <property type="entry name" value="RuvA domain 2-like"/>
    <property type="match status" value="2"/>
</dbReference>
<gene>
    <name evidence="2" type="ORF">M666_09135</name>
</gene>
<sequence>MNSFKSHFKFSKQERSGIFFLLLIIVILQVGYVIYSKVASRNSAKLLKVDDATQAQIDALKETANQKDRLIIYPFNPNYITDYKGYTLGMSVLEIDRLHQFRAANKFINSVQDFQHVTMVSDSLLNKISPYFKFPDWVKKAKDQIKVMVGDLEGNLTSGAITVKDINTVTAIELQEVNGVGEKLSARIVKFRDRLGGFVDDVQVSEVYGLEPAVVQRITKKFKVLAPPEISKININTASASEMAQLVYLSYAVSKAIVLYREENKGIHSFEELKNIEGFPSEKISRISLYLLL</sequence>